<dbReference type="AlphaFoldDB" id="A0A7T1AY26"/>
<dbReference type="Gene3D" id="1.10.287.1490">
    <property type="match status" value="1"/>
</dbReference>
<keyword evidence="1" id="KW-0175">Coiled coil</keyword>
<protein>
    <recommendedName>
        <fullName evidence="4">Lipoprotein</fullName>
    </recommendedName>
</protein>
<evidence type="ECO:0000313" key="2">
    <source>
        <dbReference type="EMBL" id="QPM74016.1"/>
    </source>
</evidence>
<dbReference type="EMBL" id="CP064056">
    <property type="protein sequence ID" value="QPM74016.1"/>
    <property type="molecule type" value="Genomic_DNA"/>
</dbReference>
<evidence type="ECO:0000256" key="1">
    <source>
        <dbReference type="SAM" id="Coils"/>
    </source>
</evidence>
<name>A0A7T1AY26_9STAP</name>
<proteinExistence type="predicted"/>
<dbReference type="KEGG" id="sllo:ISP08_06575"/>
<dbReference type="PROSITE" id="PS51257">
    <property type="entry name" value="PROKAR_LIPOPROTEIN"/>
    <property type="match status" value="1"/>
</dbReference>
<gene>
    <name evidence="2" type="ORF">ISP08_06575</name>
</gene>
<organism evidence="2 3">
    <name type="scientific">Staphylococcus lloydii</name>
    <dbReference type="NCBI Taxonomy" id="2781774"/>
    <lineage>
        <taxon>Bacteria</taxon>
        <taxon>Bacillati</taxon>
        <taxon>Bacillota</taxon>
        <taxon>Bacilli</taxon>
        <taxon>Bacillales</taxon>
        <taxon>Staphylococcaceae</taxon>
        <taxon>Staphylococcus</taxon>
    </lineage>
</organism>
<dbReference type="Proteomes" id="UP000594455">
    <property type="component" value="Chromosome"/>
</dbReference>
<evidence type="ECO:0000313" key="3">
    <source>
        <dbReference type="Proteomes" id="UP000594455"/>
    </source>
</evidence>
<sequence>MKKKIIAIIAATSLLAGCGSQNLTPLEKKSSKLHDENHKLKSDIQNLNQQISSQNEKISALKKDKDNIKKAKSNKKKASYLKASSKYYDDITEVIRNYNNIEDDINKNKGDKKVQEKIETVTNDADKAYSNYSTSIDKDEMSSSDKSTDKSIKKLDKKLTNALGTIKDGYAVKDKKKIQKGQRSLSNVNINSN</sequence>
<dbReference type="RefSeq" id="WP_048793605.1">
    <property type="nucleotide sequence ID" value="NZ_CP064056.1"/>
</dbReference>
<accession>A0A7T1AY26</accession>
<keyword evidence="3" id="KW-1185">Reference proteome</keyword>
<reference evidence="2 3" key="1">
    <citation type="submission" date="2020-10" db="EMBL/GenBank/DDBJ databases">
        <title>Closed genome sequences of Staphylococcus lloydii sp. nov. and Staphylococcus durrellii sp. nov. Isolated from Captive Fruit Bats (Pteropus livingstonii).</title>
        <authorList>
            <person name="Fountain K."/>
        </authorList>
    </citation>
    <scope>NUCLEOTIDE SEQUENCE [LARGE SCALE GENOMIC DNA]</scope>
    <source>
        <strain evidence="2 3">23_2_7_LY</strain>
    </source>
</reference>
<feature type="coiled-coil region" evidence="1">
    <location>
        <begin position="30"/>
        <end position="71"/>
    </location>
</feature>
<evidence type="ECO:0008006" key="4">
    <source>
        <dbReference type="Google" id="ProtNLM"/>
    </source>
</evidence>